<comment type="caution">
    <text evidence="6">The sequence shown here is derived from an EMBL/GenBank/DDBJ whole genome shotgun (WGS) entry which is preliminary data.</text>
</comment>
<dbReference type="eggNOG" id="COG0438">
    <property type="taxonomic scope" value="Bacteria"/>
</dbReference>
<evidence type="ECO:0000313" key="7">
    <source>
        <dbReference type="Proteomes" id="UP000013167"/>
    </source>
</evidence>
<gene>
    <name evidence="6" type="ORF">BN10_1380017</name>
</gene>
<dbReference type="STRING" id="1193181.BN10_1380017"/>
<dbReference type="Proteomes" id="UP000013167">
    <property type="component" value="Unassembled WGS sequence"/>
</dbReference>
<evidence type="ECO:0000256" key="1">
    <source>
        <dbReference type="ARBA" id="ARBA00009481"/>
    </source>
</evidence>
<evidence type="ECO:0000259" key="4">
    <source>
        <dbReference type="Pfam" id="PF00534"/>
    </source>
</evidence>
<sequence length="384" mass="41735">MRIAFLNWRDSTHPEGGGAEKYAETVCTGLAARGHEVTLFCARHAASAALELKDGVRYARQGGRVGVYAASLRRLRAVERAEGAFDVVVDTQNGVPFAAPLATRSPVVVLVHHVHREQWPIVFGPAAARVGWVLESRVAPRFYRGRQYVAVSQETKAELVELGVRARDIAVIHNGTDAPIETGTPRAGDPRLVVLGRLVPHKRVEHAVEVLARLLPRHPRLSLHIVGDGWWADEIRRAASERGVEDQVRLLGHVDEVTKNRELAEAWVALAPSVKEGWGLCVVEAASHGTPTVAYSGSGGLSESIVDGWSGVLVDGLDAMVSTIDTLLRDPGERARMGAAARDHAALFSWDRTVEAWEALLARVVRGEEHTGMTDDFDHGPAPR</sequence>
<evidence type="ECO:0000313" key="6">
    <source>
        <dbReference type="EMBL" id="CCH69166.1"/>
    </source>
</evidence>
<accession>N0E0B2</accession>
<dbReference type="PANTHER" id="PTHR12526">
    <property type="entry name" value="GLYCOSYLTRANSFERASE"/>
    <property type="match status" value="1"/>
</dbReference>
<dbReference type="RefSeq" id="WP_010851916.1">
    <property type="nucleotide sequence ID" value="NZ_HF570956.1"/>
</dbReference>
<proteinExistence type="inferred from homology"/>
<evidence type="ECO:0000256" key="2">
    <source>
        <dbReference type="ARBA" id="ARBA00022676"/>
    </source>
</evidence>
<dbReference type="SUPFAM" id="SSF53756">
    <property type="entry name" value="UDP-Glycosyltransferase/glycogen phosphorylase"/>
    <property type="match status" value="1"/>
</dbReference>
<dbReference type="OrthoDB" id="9806887at2"/>
<keyword evidence="7" id="KW-1185">Reference proteome</keyword>
<dbReference type="AlphaFoldDB" id="N0E0B2"/>
<evidence type="ECO:0000259" key="5">
    <source>
        <dbReference type="Pfam" id="PF13439"/>
    </source>
</evidence>
<feature type="domain" description="Glycosyl transferase family 1" evidence="4">
    <location>
        <begin position="187"/>
        <end position="343"/>
    </location>
</feature>
<keyword evidence="3 6" id="KW-0808">Transferase</keyword>
<dbReference type="InterPro" id="IPR028098">
    <property type="entry name" value="Glyco_trans_4-like_N"/>
</dbReference>
<dbReference type="Pfam" id="PF13439">
    <property type="entry name" value="Glyco_transf_4"/>
    <property type="match status" value="1"/>
</dbReference>
<dbReference type="HOGENOM" id="CLU_009583_29_0_11"/>
<comment type="similarity">
    <text evidence="1">Belongs to the glycosyltransferase group 1 family. Glycosyltransferase 4 subfamily.</text>
</comment>
<dbReference type="PANTHER" id="PTHR12526:SF640">
    <property type="entry name" value="COLANIC ACID BIOSYNTHESIS GLYCOSYLTRANSFERASE WCAL-RELATED"/>
    <property type="match status" value="1"/>
</dbReference>
<protein>
    <submittedName>
        <fullName evidence="6">Glycosyl transferase, group 1</fullName>
    </submittedName>
</protein>
<dbReference type="Pfam" id="PF00534">
    <property type="entry name" value="Glycos_transf_1"/>
    <property type="match status" value="1"/>
</dbReference>
<feature type="domain" description="Glycosyltransferase subfamily 4-like N-terminal" evidence="5">
    <location>
        <begin position="17"/>
        <end position="177"/>
    </location>
</feature>
<reference evidence="6 7" key="1">
    <citation type="journal article" date="2013" name="ISME J.">
        <title>A metabolic model for members of the genus Tetrasphaera involved in enhanced biological phosphorus removal.</title>
        <authorList>
            <person name="Kristiansen R."/>
            <person name="Nguyen H.T.T."/>
            <person name="Saunders A.M."/>
            <person name="Nielsen J.L."/>
            <person name="Wimmer R."/>
            <person name="Le V.Q."/>
            <person name="McIlroy S.J."/>
            <person name="Petrovski S."/>
            <person name="Seviour R.J."/>
            <person name="Calteau A."/>
            <person name="Nielsen K.L."/>
            <person name="Nielsen P.H."/>
        </authorList>
    </citation>
    <scope>NUCLEOTIDE SEQUENCE [LARGE SCALE GENOMIC DNA]</scope>
    <source>
        <strain evidence="6 7">Lp2</strain>
    </source>
</reference>
<dbReference type="GO" id="GO:0016757">
    <property type="term" value="F:glycosyltransferase activity"/>
    <property type="evidence" value="ECO:0007669"/>
    <property type="project" value="UniProtKB-KW"/>
</dbReference>
<name>N0E0B2_9MICO</name>
<organism evidence="6 7">
    <name type="scientific">Phycicoccus elongatus Lp2</name>
    <dbReference type="NCBI Taxonomy" id="1193181"/>
    <lineage>
        <taxon>Bacteria</taxon>
        <taxon>Bacillati</taxon>
        <taxon>Actinomycetota</taxon>
        <taxon>Actinomycetes</taxon>
        <taxon>Micrococcales</taxon>
        <taxon>Intrasporangiaceae</taxon>
        <taxon>Phycicoccus</taxon>
    </lineage>
</organism>
<dbReference type="Gene3D" id="3.40.50.2000">
    <property type="entry name" value="Glycogen Phosphorylase B"/>
    <property type="match status" value="2"/>
</dbReference>
<dbReference type="EMBL" id="CAIZ01000044">
    <property type="protein sequence ID" value="CCH69166.1"/>
    <property type="molecule type" value="Genomic_DNA"/>
</dbReference>
<keyword evidence="2" id="KW-0328">Glycosyltransferase</keyword>
<dbReference type="InterPro" id="IPR001296">
    <property type="entry name" value="Glyco_trans_1"/>
</dbReference>
<evidence type="ECO:0000256" key="3">
    <source>
        <dbReference type="ARBA" id="ARBA00022679"/>
    </source>
</evidence>
<dbReference type="CDD" id="cd03801">
    <property type="entry name" value="GT4_PimA-like"/>
    <property type="match status" value="1"/>
</dbReference>